<dbReference type="OrthoDB" id="2360599at2759"/>
<dbReference type="AlphaFoldDB" id="A0A397SZ23"/>
<keyword evidence="1" id="KW-0812">Transmembrane</keyword>
<accession>A0A397SZ23</accession>
<feature type="transmembrane region" description="Helical" evidence="1">
    <location>
        <begin position="27"/>
        <end position="45"/>
    </location>
</feature>
<feature type="transmembrane region" description="Helical" evidence="1">
    <location>
        <begin position="184"/>
        <end position="205"/>
    </location>
</feature>
<dbReference type="Proteomes" id="UP000265703">
    <property type="component" value="Unassembled WGS sequence"/>
</dbReference>
<name>A0A397SZ23_9GLOM</name>
<feature type="transmembrane region" description="Helical" evidence="1">
    <location>
        <begin position="51"/>
        <end position="68"/>
    </location>
</feature>
<keyword evidence="1" id="KW-0472">Membrane</keyword>
<keyword evidence="1" id="KW-1133">Transmembrane helix</keyword>
<keyword evidence="3" id="KW-1185">Reference proteome</keyword>
<protein>
    <submittedName>
        <fullName evidence="2">Uncharacterized protein</fullName>
    </submittedName>
</protein>
<proteinExistence type="predicted"/>
<feature type="transmembrane region" description="Helical" evidence="1">
    <location>
        <begin position="139"/>
        <end position="163"/>
    </location>
</feature>
<evidence type="ECO:0000313" key="3">
    <source>
        <dbReference type="Proteomes" id="UP000265703"/>
    </source>
</evidence>
<evidence type="ECO:0000313" key="2">
    <source>
        <dbReference type="EMBL" id="RIA89896.1"/>
    </source>
</evidence>
<organism evidence="2 3">
    <name type="scientific">Glomus cerebriforme</name>
    <dbReference type="NCBI Taxonomy" id="658196"/>
    <lineage>
        <taxon>Eukaryota</taxon>
        <taxon>Fungi</taxon>
        <taxon>Fungi incertae sedis</taxon>
        <taxon>Mucoromycota</taxon>
        <taxon>Glomeromycotina</taxon>
        <taxon>Glomeromycetes</taxon>
        <taxon>Glomerales</taxon>
        <taxon>Glomeraceae</taxon>
        <taxon>Glomus</taxon>
    </lineage>
</organism>
<evidence type="ECO:0000256" key="1">
    <source>
        <dbReference type="SAM" id="Phobius"/>
    </source>
</evidence>
<sequence length="226" mass="26872">MKKKNKINKEIVEIKEWINSWNLLEKIFIIVFCLYMIFLLVEAITNLNEQIFFFIPFVILSGGLTVRARTLIRAILFCIVTIIPILCTILTLAFDHNLNEYCKEVKKFLYDDCINVHQNNINNIGIKYNDYVDNNAKTYLAGLIILCIFQITFMIIVVLLWRMRYWKFLPEFTLTTRKNIKQMFTKYVCLISTIHLNIIIVGYWITINWYNNFVLSLQFISDLILL</sequence>
<dbReference type="EMBL" id="QKYT01000201">
    <property type="protein sequence ID" value="RIA89896.1"/>
    <property type="molecule type" value="Genomic_DNA"/>
</dbReference>
<reference evidence="2 3" key="1">
    <citation type="submission" date="2018-06" db="EMBL/GenBank/DDBJ databases">
        <title>Comparative genomics reveals the genomic features of Rhizophagus irregularis, R. cerebriforme, R. diaphanum and Gigaspora rosea, and their symbiotic lifestyle signature.</title>
        <authorList>
            <person name="Morin E."/>
            <person name="San Clemente H."/>
            <person name="Chen E.C.H."/>
            <person name="De La Providencia I."/>
            <person name="Hainaut M."/>
            <person name="Kuo A."/>
            <person name="Kohler A."/>
            <person name="Murat C."/>
            <person name="Tang N."/>
            <person name="Roy S."/>
            <person name="Loubradou J."/>
            <person name="Henrissat B."/>
            <person name="Grigoriev I.V."/>
            <person name="Corradi N."/>
            <person name="Roux C."/>
            <person name="Martin F.M."/>
        </authorList>
    </citation>
    <scope>NUCLEOTIDE SEQUENCE [LARGE SCALE GENOMIC DNA]</scope>
    <source>
        <strain evidence="2 3">DAOM 227022</strain>
    </source>
</reference>
<feature type="transmembrane region" description="Helical" evidence="1">
    <location>
        <begin position="75"/>
        <end position="94"/>
    </location>
</feature>
<gene>
    <name evidence="2" type="ORF">C1645_876427</name>
</gene>
<comment type="caution">
    <text evidence="2">The sequence shown here is derived from an EMBL/GenBank/DDBJ whole genome shotgun (WGS) entry which is preliminary data.</text>
</comment>